<evidence type="ECO:0000256" key="5">
    <source>
        <dbReference type="ARBA" id="ARBA00022825"/>
    </source>
</evidence>
<dbReference type="GO" id="GO:0006508">
    <property type="term" value="P:proteolysis"/>
    <property type="evidence" value="ECO:0007669"/>
    <property type="project" value="UniProtKB-KW"/>
</dbReference>
<keyword evidence="4 7" id="KW-0378">Hydrolase</keyword>
<evidence type="ECO:0000256" key="6">
    <source>
        <dbReference type="PIRSR" id="PIRSR615500-1"/>
    </source>
</evidence>
<name>A0A8K0TUA2_9PEZI</name>
<comment type="similarity">
    <text evidence="1 7 8">Belongs to the peptidase S8 family.</text>
</comment>
<evidence type="ECO:0000259" key="10">
    <source>
        <dbReference type="Pfam" id="PF00082"/>
    </source>
</evidence>
<comment type="caution">
    <text evidence="12">The sequence shown here is derived from an EMBL/GenBank/DDBJ whole genome shotgun (WGS) entry which is preliminary data.</text>
</comment>
<keyword evidence="3 9" id="KW-0732">Signal</keyword>
<dbReference type="Gene3D" id="3.40.50.200">
    <property type="entry name" value="Peptidase S8/S53 domain"/>
    <property type="match status" value="2"/>
</dbReference>
<feature type="signal peptide" evidence="9">
    <location>
        <begin position="1"/>
        <end position="22"/>
    </location>
</feature>
<dbReference type="GO" id="GO:0016020">
    <property type="term" value="C:membrane"/>
    <property type="evidence" value="ECO:0007669"/>
    <property type="project" value="InterPro"/>
</dbReference>
<dbReference type="CDD" id="cd07489">
    <property type="entry name" value="Peptidases_S8_5"/>
    <property type="match status" value="1"/>
</dbReference>
<dbReference type="InterPro" id="IPR000209">
    <property type="entry name" value="Peptidase_S8/S53_dom"/>
</dbReference>
<keyword evidence="2 7" id="KW-0645">Protease</keyword>
<dbReference type="PANTHER" id="PTHR43806">
    <property type="entry name" value="PEPTIDASE S8"/>
    <property type="match status" value="1"/>
</dbReference>
<dbReference type="GO" id="GO:0004252">
    <property type="term" value="F:serine-type endopeptidase activity"/>
    <property type="evidence" value="ECO:0007669"/>
    <property type="project" value="UniProtKB-UniRule"/>
</dbReference>
<feature type="domain" description="C5a peptidase/Subtilisin-like protease SBT2-like Fn3-like" evidence="11">
    <location>
        <begin position="595"/>
        <end position="705"/>
    </location>
</feature>
<dbReference type="AlphaFoldDB" id="A0A8K0TUA2"/>
<dbReference type="PROSITE" id="PS00138">
    <property type="entry name" value="SUBTILASE_SER"/>
    <property type="match status" value="1"/>
</dbReference>
<dbReference type="InterPro" id="IPR023828">
    <property type="entry name" value="Peptidase_S8_Ser-AS"/>
</dbReference>
<dbReference type="PROSITE" id="PS00137">
    <property type="entry name" value="SUBTILASE_HIS"/>
    <property type="match status" value="1"/>
</dbReference>
<dbReference type="PANTHER" id="PTHR43806:SF66">
    <property type="entry name" value="SERIN ENDOPEPTIDASE"/>
    <property type="match status" value="1"/>
</dbReference>
<feature type="domain" description="Peptidase S8/S53" evidence="10">
    <location>
        <begin position="131"/>
        <end position="531"/>
    </location>
</feature>
<evidence type="ECO:0000256" key="9">
    <source>
        <dbReference type="SAM" id="SignalP"/>
    </source>
</evidence>
<feature type="chain" id="PRO_5035428947" evidence="9">
    <location>
        <begin position="23"/>
        <end position="873"/>
    </location>
</feature>
<dbReference type="InterPro" id="IPR015500">
    <property type="entry name" value="Peptidase_S8_subtilisin-rel"/>
</dbReference>
<gene>
    <name evidence="12" type="ORF">B0T11DRAFT_347129</name>
</gene>
<sequence>MVGLRSPLSLLTALALSGSTLAQLEDTGLDRKNVTFPGTNRFVVEFSEEGSSKFRKRDGTPLFHGASFDVSEGDSVEAIEALPEVKKVWPVSIVYAPQPDAEHRGEGPEILKWDPHVLTRVNDVHDRGIDGNDVIVAVVDSGIDYNHPALGGGFGPGFKVEAGWDFVGNEYDVENPSVFYPGPDPKDCMGHGTHVAGIIASGNKDLPGVAPNARLRAYKVFGCSDGVTEDIIGQAIIRAFEEGADIITASLGSDRGFPDNVVATLISKITAQGTFVSAAAGNSGIRGPFLTSNLGNAYGSLTVGSVEHQQKAVYKVVAKSSGGESRDIFYVPDNGVQWDRDGSYNAYLPPVDRDWDICWEWDIPSPAGGISVDDVVVMARGKAGVCQDTWQVMDSILIGTQTKWVFYYNYPNISYETPERAVYRDDQAIGFAALNYEDGIWLEEQDEAGHKIEFIFDYNPADALGVEDGSVKMNEFSSWGSTLDGRMKPEISAPGGRILSTYLTNSGSWAVFSGTSMATPYIAGVAALFFQSVGGRNRLCSNPAEAAVRRIMASGRSVDHWNGQNVAAGVAHQGAGLVDAFKVVAFDTSISPANIQLNDTMFFDAKHTITVKNNGNKTVKYSVGHENGSTVRSRGFGDAWISFDPEIRTDQGLASVKFSVNEIEVPAGGRASFDVEFTEPNDVDPGVLAMYGGAIHIVGNNGEAVKTTYMGIRGALYDADIWEVHRGVPVFFGQNGYGDVFEEGRVFQLPALPDLYFNSLWSTREESFDIVEPDWQPSDWVYPPVPGKNKFIGHTVYYEPWVSSYFPFPMKNLARAIGTFWLSISDSLAHGEKVAPGEYRILARALRTYGDYNNASDWQFRLSNTFKAVAADE</sequence>
<dbReference type="Proteomes" id="UP000813385">
    <property type="component" value="Unassembled WGS sequence"/>
</dbReference>
<evidence type="ECO:0000313" key="12">
    <source>
        <dbReference type="EMBL" id="KAH7376874.1"/>
    </source>
</evidence>
<dbReference type="OrthoDB" id="10256524at2759"/>
<dbReference type="InterPro" id="IPR023827">
    <property type="entry name" value="Peptidase_S8_Asp-AS"/>
</dbReference>
<keyword evidence="13" id="KW-1185">Reference proteome</keyword>
<proteinExistence type="inferred from homology"/>
<feature type="active site" description="Charge relay system" evidence="6 7">
    <location>
        <position position="140"/>
    </location>
</feature>
<evidence type="ECO:0000256" key="2">
    <source>
        <dbReference type="ARBA" id="ARBA00022670"/>
    </source>
</evidence>
<dbReference type="PRINTS" id="PR00723">
    <property type="entry name" value="SUBTILISIN"/>
</dbReference>
<dbReference type="Pfam" id="PF06280">
    <property type="entry name" value="fn3_5"/>
    <property type="match status" value="1"/>
</dbReference>
<evidence type="ECO:0000313" key="13">
    <source>
        <dbReference type="Proteomes" id="UP000813385"/>
    </source>
</evidence>
<feature type="active site" description="Charge relay system" evidence="6 7">
    <location>
        <position position="516"/>
    </location>
</feature>
<dbReference type="InterPro" id="IPR050131">
    <property type="entry name" value="Peptidase_S8_subtilisin-like"/>
</dbReference>
<evidence type="ECO:0000259" key="11">
    <source>
        <dbReference type="Pfam" id="PF06280"/>
    </source>
</evidence>
<dbReference type="SUPFAM" id="SSF52743">
    <property type="entry name" value="Subtilisin-like"/>
    <property type="match status" value="1"/>
</dbReference>
<dbReference type="PROSITE" id="PS00136">
    <property type="entry name" value="SUBTILASE_ASP"/>
    <property type="match status" value="1"/>
</dbReference>
<keyword evidence="5 7" id="KW-0720">Serine protease</keyword>
<evidence type="ECO:0000256" key="3">
    <source>
        <dbReference type="ARBA" id="ARBA00022729"/>
    </source>
</evidence>
<dbReference type="InterPro" id="IPR010435">
    <property type="entry name" value="C5a/SBT2-like_Fn3"/>
</dbReference>
<evidence type="ECO:0000256" key="7">
    <source>
        <dbReference type="PROSITE-ProRule" id="PRU01240"/>
    </source>
</evidence>
<accession>A0A8K0TUA2</accession>
<dbReference type="InterPro" id="IPR022398">
    <property type="entry name" value="Peptidase_S8_His-AS"/>
</dbReference>
<dbReference type="InterPro" id="IPR034187">
    <property type="entry name" value="Peptidases_S8_5"/>
</dbReference>
<dbReference type="InterPro" id="IPR036852">
    <property type="entry name" value="Peptidase_S8/S53_dom_sf"/>
</dbReference>
<dbReference type="EMBL" id="JAGPXD010000001">
    <property type="protein sequence ID" value="KAH7376874.1"/>
    <property type="molecule type" value="Genomic_DNA"/>
</dbReference>
<organism evidence="12 13">
    <name type="scientific">Plectosphaerella cucumerina</name>
    <dbReference type="NCBI Taxonomy" id="40658"/>
    <lineage>
        <taxon>Eukaryota</taxon>
        <taxon>Fungi</taxon>
        <taxon>Dikarya</taxon>
        <taxon>Ascomycota</taxon>
        <taxon>Pezizomycotina</taxon>
        <taxon>Sordariomycetes</taxon>
        <taxon>Hypocreomycetidae</taxon>
        <taxon>Glomerellales</taxon>
        <taxon>Plectosphaerellaceae</taxon>
        <taxon>Plectosphaerella</taxon>
    </lineage>
</organism>
<feature type="active site" description="Charge relay system" evidence="6 7">
    <location>
        <position position="191"/>
    </location>
</feature>
<dbReference type="Pfam" id="PF00082">
    <property type="entry name" value="Peptidase_S8"/>
    <property type="match status" value="1"/>
</dbReference>
<reference evidence="12" key="1">
    <citation type="journal article" date="2021" name="Nat. Commun.">
        <title>Genetic determinants of endophytism in the Arabidopsis root mycobiome.</title>
        <authorList>
            <person name="Mesny F."/>
            <person name="Miyauchi S."/>
            <person name="Thiergart T."/>
            <person name="Pickel B."/>
            <person name="Atanasova L."/>
            <person name="Karlsson M."/>
            <person name="Huettel B."/>
            <person name="Barry K.W."/>
            <person name="Haridas S."/>
            <person name="Chen C."/>
            <person name="Bauer D."/>
            <person name="Andreopoulos W."/>
            <person name="Pangilinan J."/>
            <person name="LaButti K."/>
            <person name="Riley R."/>
            <person name="Lipzen A."/>
            <person name="Clum A."/>
            <person name="Drula E."/>
            <person name="Henrissat B."/>
            <person name="Kohler A."/>
            <person name="Grigoriev I.V."/>
            <person name="Martin F.M."/>
            <person name="Hacquard S."/>
        </authorList>
    </citation>
    <scope>NUCLEOTIDE SEQUENCE</scope>
    <source>
        <strain evidence="12">MPI-CAGE-AT-0016</strain>
    </source>
</reference>
<evidence type="ECO:0000256" key="4">
    <source>
        <dbReference type="ARBA" id="ARBA00022801"/>
    </source>
</evidence>
<dbReference type="PROSITE" id="PS51892">
    <property type="entry name" value="SUBTILASE"/>
    <property type="match status" value="1"/>
</dbReference>
<evidence type="ECO:0000256" key="8">
    <source>
        <dbReference type="RuleBase" id="RU003355"/>
    </source>
</evidence>
<evidence type="ECO:0000256" key="1">
    <source>
        <dbReference type="ARBA" id="ARBA00011073"/>
    </source>
</evidence>
<protein>
    <submittedName>
        <fullName evidence="12">Peptidase S8/S53 domain-containing protein</fullName>
    </submittedName>
</protein>